<evidence type="ECO:0000256" key="2">
    <source>
        <dbReference type="ARBA" id="ARBA00022475"/>
    </source>
</evidence>
<dbReference type="Proteomes" id="UP000518605">
    <property type="component" value="Unassembled WGS sequence"/>
</dbReference>
<accession>A0A7W5GBI0</accession>
<reference evidence="8 9" key="1">
    <citation type="submission" date="2020-08" db="EMBL/GenBank/DDBJ databases">
        <title>Genomic Encyclopedia of Type Strains, Phase III (KMG-III): the genomes of soil and plant-associated and newly described type strains.</title>
        <authorList>
            <person name="Whitman W."/>
        </authorList>
    </citation>
    <scope>NUCLEOTIDE SEQUENCE [LARGE SCALE GENOMIC DNA]</scope>
    <source>
        <strain evidence="8 9">CECT 8234</strain>
    </source>
</reference>
<comment type="caution">
    <text evidence="8">The sequence shown here is derived from an EMBL/GenBank/DDBJ whole genome shotgun (WGS) entry which is preliminary data.</text>
</comment>
<feature type="transmembrane region" description="Helical" evidence="6">
    <location>
        <begin position="564"/>
        <end position="585"/>
    </location>
</feature>
<keyword evidence="2" id="KW-1003">Cell membrane</keyword>
<keyword evidence="3 6" id="KW-0812">Transmembrane</keyword>
<feature type="transmembrane region" description="Helical" evidence="6">
    <location>
        <begin position="223"/>
        <end position="247"/>
    </location>
</feature>
<dbReference type="SUPFAM" id="SSF82866">
    <property type="entry name" value="Multidrug efflux transporter AcrB transmembrane domain"/>
    <property type="match status" value="2"/>
</dbReference>
<comment type="subcellular location">
    <subcellularLocation>
        <location evidence="1">Cell membrane</location>
        <topology evidence="1">Multi-pass membrane protein</topology>
    </subcellularLocation>
</comment>
<dbReference type="PANTHER" id="PTHR33406">
    <property type="entry name" value="MEMBRANE PROTEIN MJ1562-RELATED"/>
    <property type="match status" value="1"/>
</dbReference>
<evidence type="ECO:0000313" key="8">
    <source>
        <dbReference type="EMBL" id="MBB3153413.1"/>
    </source>
</evidence>
<gene>
    <name evidence="8" type="ORF">FHS16_003475</name>
</gene>
<dbReference type="PROSITE" id="PS50156">
    <property type="entry name" value="SSD"/>
    <property type="match status" value="1"/>
</dbReference>
<dbReference type="InterPro" id="IPR050545">
    <property type="entry name" value="Mycobact_MmpL"/>
</dbReference>
<dbReference type="Gene3D" id="1.20.1640.10">
    <property type="entry name" value="Multidrug efflux transporter AcrB transmembrane domain"/>
    <property type="match status" value="2"/>
</dbReference>
<sequence>MGIVRFALFSFHFPKTMLLFWSVLLIIAGSFAVKLDEVVQDHGLYPESGAYAQVEQALAKDFNQAAAPVILVFEKEDKIAAARFNWFIEQTLHRLARVDGLQAMVSPLEHREMAKGNYAYAILDFSKPANRMPDVLRQLDDRLPSYEGISVKATGKAVVQADVNEASHRDLARAEAVGIPLAFAVLWFLFRKTATALLPIVIGVSAVIVAMGIMYGIGTKLYLSNFVLNVIPMVGLALSIDFALMLISRFRKELLEGIIPAEALAKTMRTAGRAVLVSAACVFLGLLSFIWIPLPMFSSIAVGAMTVVAISLLAAFTLLPALLALSPPLLLARGQSRSKANTILAGEQSRSKANSILAGGQSRSKANGYAGFADMLSRFVMRRPAITCLFAGSILLIGLYPLGTMRVAIPDEGSLPRTSDSRAAAETYKTAFEGSPASNIFVLVEGKRLFLQLSDWNAASGIVNQLQKDHAVIKVESIFSRTGLSPEQLFEKVGNPLQSRKYGALLEPFLNGDRMLLHVALAEDSSMEEAVRWVKKWERRDWISTLAFKVGGEAKYQQEVFDRVLGSLGYVLGFILVSNFIVLLIAFRSVLVAVKTILLNLLSMGAAFGMLSIMFSRGVFGIEPSSIAIMIPVFIFGLVFGISMDYGVFLVSRIREEYERTGNNEQAVRIGLSSVSGVIASAAAIMIAVTLPFALGEVAGVKQLGIGIATAIFIDATIVRLLLVPSLMVMLGRWNWWIPGWLRR</sequence>
<evidence type="ECO:0000256" key="6">
    <source>
        <dbReference type="SAM" id="Phobius"/>
    </source>
</evidence>
<protein>
    <submittedName>
        <fullName evidence="8">RND superfamily putative drug exporter</fullName>
    </submittedName>
</protein>
<proteinExistence type="predicted"/>
<organism evidence="8 9">
    <name type="scientific">Paenibacillus endophyticus</name>
    <dbReference type="NCBI Taxonomy" id="1294268"/>
    <lineage>
        <taxon>Bacteria</taxon>
        <taxon>Bacillati</taxon>
        <taxon>Bacillota</taxon>
        <taxon>Bacilli</taxon>
        <taxon>Bacillales</taxon>
        <taxon>Paenibacillaceae</taxon>
        <taxon>Paenibacillus</taxon>
    </lineage>
</organism>
<feature type="transmembrane region" description="Helical" evidence="6">
    <location>
        <begin position="171"/>
        <end position="190"/>
    </location>
</feature>
<keyword evidence="5 6" id="KW-0472">Membrane</keyword>
<dbReference type="EMBL" id="JACHXW010000010">
    <property type="protein sequence ID" value="MBB3153413.1"/>
    <property type="molecule type" value="Genomic_DNA"/>
</dbReference>
<dbReference type="InterPro" id="IPR004869">
    <property type="entry name" value="MMPL_dom"/>
</dbReference>
<keyword evidence="9" id="KW-1185">Reference proteome</keyword>
<dbReference type="AlphaFoldDB" id="A0A7W5GBI0"/>
<feature type="transmembrane region" description="Helical" evidence="6">
    <location>
        <begin position="701"/>
        <end position="723"/>
    </location>
</feature>
<evidence type="ECO:0000256" key="1">
    <source>
        <dbReference type="ARBA" id="ARBA00004651"/>
    </source>
</evidence>
<feature type="transmembrane region" description="Helical" evidence="6">
    <location>
        <begin position="300"/>
        <end position="325"/>
    </location>
</feature>
<feature type="transmembrane region" description="Helical" evidence="6">
    <location>
        <begin position="597"/>
        <end position="615"/>
    </location>
</feature>
<evidence type="ECO:0000256" key="5">
    <source>
        <dbReference type="ARBA" id="ARBA00023136"/>
    </source>
</evidence>
<feature type="transmembrane region" description="Helical" evidence="6">
    <location>
        <begin position="274"/>
        <end position="294"/>
    </location>
</feature>
<dbReference type="InterPro" id="IPR000731">
    <property type="entry name" value="SSD"/>
</dbReference>
<feature type="transmembrane region" description="Helical" evidence="6">
    <location>
        <begin position="385"/>
        <end position="403"/>
    </location>
</feature>
<feature type="transmembrane region" description="Helical" evidence="6">
    <location>
        <begin position="672"/>
        <end position="695"/>
    </location>
</feature>
<feature type="domain" description="SSD" evidence="7">
    <location>
        <begin position="192"/>
        <end position="325"/>
    </location>
</feature>
<evidence type="ECO:0000259" key="7">
    <source>
        <dbReference type="PROSITE" id="PS50156"/>
    </source>
</evidence>
<feature type="transmembrane region" description="Helical" evidence="6">
    <location>
        <begin position="627"/>
        <end position="651"/>
    </location>
</feature>
<dbReference type="RefSeq" id="WP_183564947.1">
    <property type="nucleotide sequence ID" value="NZ_CBCSLB010000007.1"/>
</dbReference>
<dbReference type="GO" id="GO:0005886">
    <property type="term" value="C:plasma membrane"/>
    <property type="evidence" value="ECO:0007669"/>
    <property type="project" value="UniProtKB-SubCell"/>
</dbReference>
<dbReference type="Pfam" id="PF03176">
    <property type="entry name" value="MMPL"/>
    <property type="match status" value="2"/>
</dbReference>
<feature type="transmembrane region" description="Helical" evidence="6">
    <location>
        <begin position="197"/>
        <end position="217"/>
    </location>
</feature>
<evidence type="ECO:0000256" key="3">
    <source>
        <dbReference type="ARBA" id="ARBA00022692"/>
    </source>
</evidence>
<keyword evidence="4 6" id="KW-1133">Transmembrane helix</keyword>
<dbReference type="PANTHER" id="PTHR33406:SF13">
    <property type="entry name" value="MEMBRANE PROTEIN YDFJ"/>
    <property type="match status" value="1"/>
</dbReference>
<evidence type="ECO:0000256" key="4">
    <source>
        <dbReference type="ARBA" id="ARBA00022989"/>
    </source>
</evidence>
<name>A0A7W5GBI0_9BACL</name>
<evidence type="ECO:0000313" key="9">
    <source>
        <dbReference type="Proteomes" id="UP000518605"/>
    </source>
</evidence>